<evidence type="ECO:0000313" key="1">
    <source>
        <dbReference type="EMBL" id="SKA69278.1"/>
    </source>
</evidence>
<dbReference type="InterPro" id="IPR053785">
    <property type="entry name" value="PhaP6-like"/>
</dbReference>
<protein>
    <recommendedName>
        <fullName evidence="3">Phasin protein</fullName>
    </recommendedName>
</protein>
<gene>
    <name evidence="1" type="ORF">SAMN02745130_00423</name>
</gene>
<dbReference type="NCBIfam" id="NF045536">
    <property type="entry name" value="phasin_PhaP6"/>
    <property type="match status" value="1"/>
</dbReference>
<evidence type="ECO:0008006" key="3">
    <source>
        <dbReference type="Google" id="ProtNLM"/>
    </source>
</evidence>
<name>A0A1T4VWU6_9GAMM</name>
<dbReference type="Proteomes" id="UP000190460">
    <property type="component" value="Unassembled WGS sequence"/>
</dbReference>
<dbReference type="EMBL" id="FUYB01000002">
    <property type="protein sequence ID" value="SKA69278.1"/>
    <property type="molecule type" value="Genomic_DNA"/>
</dbReference>
<proteinExistence type="predicted"/>
<dbReference type="RefSeq" id="WP_200807010.1">
    <property type="nucleotide sequence ID" value="NZ_FUYB01000002.1"/>
</dbReference>
<dbReference type="STRING" id="92487.SAMN02745130_00423"/>
<organism evidence="1 2">
    <name type="scientific">Thiothrix eikelboomii</name>
    <dbReference type="NCBI Taxonomy" id="92487"/>
    <lineage>
        <taxon>Bacteria</taxon>
        <taxon>Pseudomonadati</taxon>
        <taxon>Pseudomonadota</taxon>
        <taxon>Gammaproteobacteria</taxon>
        <taxon>Thiotrichales</taxon>
        <taxon>Thiotrichaceae</taxon>
        <taxon>Thiothrix</taxon>
    </lineage>
</organism>
<accession>A0A1T4VWU6</accession>
<dbReference type="AlphaFoldDB" id="A0A1T4VWU6"/>
<evidence type="ECO:0000313" key="2">
    <source>
        <dbReference type="Proteomes" id="UP000190460"/>
    </source>
</evidence>
<sequence length="125" mass="14079">MANSSKSLPTLASEVAYAAPQVIAHRLTRMALAGANPSAKDQREFYRMGTEKVEAFYESWNAMLLQTLEINQRLWFSFWFPWAAPVSSKNPVDQLEQAATQILTSGIKPVHKRAVSNAKRLNKTR</sequence>
<reference evidence="1 2" key="1">
    <citation type="submission" date="2017-02" db="EMBL/GenBank/DDBJ databases">
        <authorList>
            <person name="Peterson S.W."/>
        </authorList>
    </citation>
    <scope>NUCLEOTIDE SEQUENCE [LARGE SCALE GENOMIC DNA]</scope>
    <source>
        <strain evidence="1 2">ATCC 49788</strain>
    </source>
</reference>
<keyword evidence="2" id="KW-1185">Reference proteome</keyword>